<dbReference type="GO" id="GO:0016779">
    <property type="term" value="F:nucleotidyltransferase activity"/>
    <property type="evidence" value="ECO:0007669"/>
    <property type="project" value="UniProtKB-ARBA"/>
</dbReference>
<evidence type="ECO:0000313" key="2">
    <source>
        <dbReference type="Proteomes" id="UP000310760"/>
    </source>
</evidence>
<keyword evidence="1" id="KW-0418">Kinase</keyword>
<dbReference type="Proteomes" id="UP000310760">
    <property type="component" value="Unassembled WGS sequence"/>
</dbReference>
<evidence type="ECO:0000313" key="1">
    <source>
        <dbReference type="EMBL" id="TGY73363.1"/>
    </source>
</evidence>
<dbReference type="Gene3D" id="3.90.550.10">
    <property type="entry name" value="Spore Coat Polysaccharide Biosynthesis Protein SpsA, Chain A"/>
    <property type="match status" value="1"/>
</dbReference>
<dbReference type="AlphaFoldDB" id="A0A4S2FVG9"/>
<dbReference type="CDD" id="cd05151">
    <property type="entry name" value="ChoK-like"/>
    <property type="match status" value="1"/>
</dbReference>
<dbReference type="Pfam" id="PF12804">
    <property type="entry name" value="NTP_transf_3"/>
    <property type="match status" value="1"/>
</dbReference>
<proteinExistence type="predicted"/>
<dbReference type="Gene3D" id="3.90.1200.10">
    <property type="match status" value="1"/>
</dbReference>
<dbReference type="InterPro" id="IPR029044">
    <property type="entry name" value="Nucleotide-diphossugar_trans"/>
</dbReference>
<dbReference type="PANTHER" id="PTHR40086">
    <property type="entry name" value="PHOSPHOTRANSFERASE YTMP-RELATED"/>
    <property type="match status" value="1"/>
</dbReference>
<sequence length="528" mass="61286">MRTAVILTARKEKDSEIPYPLIPFEGDTCLIDRTINILTRIGYDHIIMVVGYHAELFEKYANSQIVLVKAPDYKYTASMASLAAAKEHIQEDFLLVEGDTFYESKVIEALSKTTHKNCLTITGESGSGDEAFVETNQGFITKISKDKHQLCNFEGELMGISKISFETYQRMLQRWEQCSNTIMNYEYMLMDCTSVLERPFICFTNLIWGEVDKSEDLYNLRNYIYPKLRRKEDPFDHDNLICYLQDIFPDENVAEQTIIEQIGGLSNKNFKVTFSGREYVLRVPGIGSEGMVVRTFEEQNSLQGCRLGISPNIPYFNDKTGVKLTDYIHNAETLNSATIQRKSNIRQIAAIYQTLHRSYIRFNNDFNIFHEIRKYEELMLNCNGQMFQGYAGIRDDVFGMEARLNELGVQLLPCHNDAVPENFIKDESGKLYIIDWEYSGMNDPHWEFAALFLESDFIEDNQDYFLDCYFEGNVPPETKEKILIYEFLQDILWSIWTVVKETQGDYFGTYGIDRFNRGLDNLQKLKQN</sequence>
<protein>
    <submittedName>
        <fullName evidence="1">Choline kinase</fullName>
    </submittedName>
</protein>
<reference evidence="1 2" key="1">
    <citation type="submission" date="2019-04" db="EMBL/GenBank/DDBJ databases">
        <title>Microbes associate with the intestines of laboratory mice.</title>
        <authorList>
            <person name="Navarre W."/>
            <person name="Wong E."/>
            <person name="Huang K."/>
            <person name="Tropini C."/>
            <person name="Ng K."/>
            <person name="Yu B."/>
        </authorList>
    </citation>
    <scope>NUCLEOTIDE SEQUENCE [LARGE SCALE GENOMIC DNA]</scope>
    <source>
        <strain evidence="1 2">NM22_B1</strain>
    </source>
</reference>
<dbReference type="InterPro" id="IPR025877">
    <property type="entry name" value="MobA-like_NTP_Trfase"/>
</dbReference>
<dbReference type="Gene3D" id="3.30.200.20">
    <property type="entry name" value="Phosphorylase Kinase, domain 1"/>
    <property type="match status" value="1"/>
</dbReference>
<dbReference type="InterPro" id="IPR011009">
    <property type="entry name" value="Kinase-like_dom_sf"/>
</dbReference>
<organism evidence="1 2">
    <name type="scientific">Phocaeicola sartorii</name>
    <dbReference type="NCBI Taxonomy" id="671267"/>
    <lineage>
        <taxon>Bacteria</taxon>
        <taxon>Pseudomonadati</taxon>
        <taxon>Bacteroidota</taxon>
        <taxon>Bacteroidia</taxon>
        <taxon>Bacteroidales</taxon>
        <taxon>Bacteroidaceae</taxon>
        <taxon>Phocaeicola</taxon>
    </lineage>
</organism>
<dbReference type="SUPFAM" id="SSF53448">
    <property type="entry name" value="Nucleotide-diphospho-sugar transferases"/>
    <property type="match status" value="1"/>
</dbReference>
<dbReference type="GO" id="GO:0016301">
    <property type="term" value="F:kinase activity"/>
    <property type="evidence" value="ECO:0007669"/>
    <property type="project" value="UniProtKB-KW"/>
</dbReference>
<name>A0A4S2FVG9_9BACT</name>
<dbReference type="SUPFAM" id="SSF56112">
    <property type="entry name" value="Protein kinase-like (PK-like)"/>
    <property type="match status" value="1"/>
</dbReference>
<accession>A0A4S2FVG9</accession>
<dbReference type="RefSeq" id="WP_135950190.1">
    <property type="nucleotide sequence ID" value="NZ_CAOOJZ010000003.1"/>
</dbReference>
<comment type="caution">
    <text evidence="1">The sequence shown here is derived from an EMBL/GenBank/DDBJ whole genome shotgun (WGS) entry which is preliminary data.</text>
</comment>
<dbReference type="InterPro" id="IPR052077">
    <property type="entry name" value="CcrZ_PhaseVar_Mediator"/>
</dbReference>
<dbReference type="PANTHER" id="PTHR40086:SF1">
    <property type="entry name" value="CELL CYCLE REGULATOR CCRZ"/>
    <property type="match status" value="1"/>
</dbReference>
<dbReference type="EMBL" id="SRYJ01000001">
    <property type="protein sequence ID" value="TGY73363.1"/>
    <property type="molecule type" value="Genomic_DNA"/>
</dbReference>
<dbReference type="Pfam" id="PF01633">
    <property type="entry name" value="Choline_kinase"/>
    <property type="match status" value="1"/>
</dbReference>
<keyword evidence="1" id="KW-0808">Transferase</keyword>
<gene>
    <name evidence="1" type="ORF">E5339_00010</name>
</gene>